<keyword evidence="9" id="KW-0456">Lyase</keyword>
<proteinExistence type="predicted"/>
<keyword evidence="4 7" id="KW-1133">Transmembrane helix</keyword>
<evidence type="ECO:0000256" key="3">
    <source>
        <dbReference type="ARBA" id="ARBA00022692"/>
    </source>
</evidence>
<feature type="transmembrane region" description="Helical" evidence="7">
    <location>
        <begin position="379"/>
        <end position="403"/>
    </location>
</feature>
<evidence type="ECO:0000256" key="4">
    <source>
        <dbReference type="ARBA" id="ARBA00022989"/>
    </source>
</evidence>
<evidence type="ECO:0000256" key="1">
    <source>
        <dbReference type="ARBA" id="ARBA00004651"/>
    </source>
</evidence>
<feature type="transmembrane region" description="Helical" evidence="7">
    <location>
        <begin position="308"/>
        <end position="326"/>
    </location>
</feature>
<dbReference type="KEGG" id="tga:TGAM_0062"/>
<dbReference type="PRINTS" id="PR01437">
    <property type="entry name" value="NUOXDRDTASE4"/>
</dbReference>
<evidence type="ECO:0000256" key="5">
    <source>
        <dbReference type="ARBA" id="ARBA00023002"/>
    </source>
</evidence>
<dbReference type="Pfam" id="PF00361">
    <property type="entry name" value="Proton_antipo_M"/>
    <property type="match status" value="1"/>
</dbReference>
<feature type="transmembrane region" description="Helical" evidence="7">
    <location>
        <begin position="338"/>
        <end position="358"/>
    </location>
</feature>
<keyword evidence="6 7" id="KW-0472">Membrane</keyword>
<evidence type="ECO:0000313" key="9">
    <source>
        <dbReference type="EMBL" id="ACS32564.1"/>
    </source>
</evidence>
<sequence length="406" mass="45321">MRMFEVTLTFSLDRISVLFALNVAILGIAALIGSLKYMEIYRFKPKIPYYPTLLIFIAAMLLIPMVQDWLSFLFLWEIMTLASYFLIIYDWPEENVKRAGWKYFVTMHLFDTSPLMLAVTLYYAGQGTFNFGPISEYKTAIVALFLLGFAAKAGLFPLHFWLPDAHPAAPSPVSALMSGAMVELGIYGSIRVLDAVNWSVPGWIAWLVGAMAVLSMLSAILTYPHQTDVKRLFAWSTIDNIGWMYAFLLAGLLGVAGIEKGVSYYVLAHGLAKGAAFLTTGALLYVFGTRNLDEMKGMINSDQTTAGLLIASIFALEGVPPFNLFLNKVEAIKTLFQVNGWLALFVGLEWVIAFIIFLRTIHAYVISDGKPELRRKLPVSIAIAVIILLILSLASQFVCNYVWTRW</sequence>
<gene>
    <name evidence="9" type="primary">mhy2C2</name>
    <name evidence="9" type="ordered locus">TGAM_0062</name>
</gene>
<feature type="transmembrane region" description="Helical" evidence="7">
    <location>
        <begin position="47"/>
        <end position="66"/>
    </location>
</feature>
<dbReference type="PATRIC" id="fig|593117.10.peg.64"/>
<dbReference type="GO" id="GO:0005886">
    <property type="term" value="C:plasma membrane"/>
    <property type="evidence" value="ECO:0007669"/>
    <property type="project" value="UniProtKB-SubCell"/>
</dbReference>
<dbReference type="GO" id="GO:0016829">
    <property type="term" value="F:lyase activity"/>
    <property type="evidence" value="ECO:0007669"/>
    <property type="project" value="UniProtKB-KW"/>
</dbReference>
<feature type="transmembrane region" description="Helical" evidence="7">
    <location>
        <begin position="241"/>
        <end position="258"/>
    </location>
</feature>
<keyword evidence="10" id="KW-1185">Reference proteome</keyword>
<feature type="transmembrane region" description="Helical" evidence="7">
    <location>
        <begin position="72"/>
        <end position="91"/>
    </location>
</feature>
<feature type="transmembrane region" description="Helical" evidence="7">
    <location>
        <begin position="103"/>
        <end position="125"/>
    </location>
</feature>
<organism evidence="9 10">
    <name type="scientific">Thermococcus gammatolerans (strain DSM 15229 / JCM 11827 / EJ3)</name>
    <dbReference type="NCBI Taxonomy" id="593117"/>
    <lineage>
        <taxon>Archaea</taxon>
        <taxon>Methanobacteriati</taxon>
        <taxon>Methanobacteriota</taxon>
        <taxon>Thermococci</taxon>
        <taxon>Thermococcales</taxon>
        <taxon>Thermococcaceae</taxon>
        <taxon>Thermococcus</taxon>
    </lineage>
</organism>
<evidence type="ECO:0000259" key="8">
    <source>
        <dbReference type="Pfam" id="PF00361"/>
    </source>
</evidence>
<dbReference type="eggNOG" id="arCOG01537">
    <property type="taxonomic scope" value="Archaea"/>
</dbReference>
<keyword evidence="5 9" id="KW-0560">Oxidoreductase</keyword>
<keyword evidence="2" id="KW-1003">Cell membrane</keyword>
<dbReference type="InterPro" id="IPR052175">
    <property type="entry name" value="ComplexI-like_HydComp"/>
</dbReference>
<dbReference type="HOGENOM" id="CLU_007100_0_1_2"/>
<accession>C5A2R2</accession>
<evidence type="ECO:0000313" key="10">
    <source>
        <dbReference type="Proteomes" id="UP000001488"/>
    </source>
</evidence>
<feature type="transmembrane region" description="Helical" evidence="7">
    <location>
        <begin position="264"/>
        <end position="287"/>
    </location>
</feature>
<dbReference type="Proteomes" id="UP000001488">
    <property type="component" value="Chromosome"/>
</dbReference>
<comment type="subcellular location">
    <subcellularLocation>
        <location evidence="1">Cell membrane</location>
        <topology evidence="1">Multi-pass membrane protein</topology>
    </subcellularLocation>
</comment>
<dbReference type="GO" id="GO:0016491">
    <property type="term" value="F:oxidoreductase activity"/>
    <property type="evidence" value="ECO:0007669"/>
    <property type="project" value="UniProtKB-KW"/>
</dbReference>
<dbReference type="InterPro" id="IPR003918">
    <property type="entry name" value="NADH_UbQ_OxRdtase"/>
</dbReference>
<protein>
    <submittedName>
        <fullName evidence="9">Formate hydrogenlyase II subunit C' (Mhy2C2)</fullName>
        <ecNumber evidence="9">1.6.5.3</ecNumber>
    </submittedName>
</protein>
<feature type="transmembrane region" description="Helical" evidence="7">
    <location>
        <begin position="15"/>
        <end position="35"/>
    </location>
</feature>
<dbReference type="GO" id="GO:0042773">
    <property type="term" value="P:ATP synthesis coupled electron transport"/>
    <property type="evidence" value="ECO:0007669"/>
    <property type="project" value="InterPro"/>
</dbReference>
<reference evidence="9 10" key="1">
    <citation type="journal article" date="2007" name="Genome Biol.">
        <title>Genome analysis and genome-wide proteomics of Thermococcus gammatolerans, the most radioresistant organism known amongst the Archaea.</title>
        <authorList>
            <person name="Zivanovic Y."/>
            <person name="Armengaud J."/>
            <person name="Lagorce A."/>
            <person name="Leplat C."/>
            <person name="Guerin P."/>
            <person name="Dutertre M."/>
            <person name="Anthouard V."/>
            <person name="Forterre P."/>
            <person name="Wincker P."/>
            <person name="Confalonieri F."/>
        </authorList>
    </citation>
    <scope>NUCLEOTIDE SEQUENCE [LARGE SCALE GENOMIC DNA]</scope>
    <source>
        <strain evidence="10">DSM 15229 / JCM 11827 / EJ3</strain>
    </source>
</reference>
<evidence type="ECO:0000256" key="7">
    <source>
        <dbReference type="SAM" id="Phobius"/>
    </source>
</evidence>
<dbReference type="GO" id="GO:0008137">
    <property type="term" value="F:NADH dehydrogenase (ubiquinone) activity"/>
    <property type="evidence" value="ECO:0007669"/>
    <property type="project" value="InterPro"/>
</dbReference>
<keyword evidence="3 7" id="KW-0812">Transmembrane</keyword>
<dbReference type="EC" id="1.6.5.3" evidence="9"/>
<feature type="domain" description="NADH:quinone oxidoreductase/Mrp antiporter transmembrane" evidence="8">
    <location>
        <begin position="67"/>
        <end position="347"/>
    </location>
</feature>
<dbReference type="PANTHER" id="PTHR42682:SF3">
    <property type="entry name" value="FORMATE HYDROGENLYASE SUBUNIT 3-RELATED"/>
    <property type="match status" value="1"/>
</dbReference>
<dbReference type="PANTHER" id="PTHR42682">
    <property type="entry name" value="HYDROGENASE-4 COMPONENT F"/>
    <property type="match status" value="1"/>
</dbReference>
<feature type="transmembrane region" description="Helical" evidence="7">
    <location>
        <begin position="137"/>
        <end position="161"/>
    </location>
</feature>
<dbReference type="PaxDb" id="593117-TGAM_0062"/>
<feature type="transmembrane region" description="Helical" evidence="7">
    <location>
        <begin position="202"/>
        <end position="221"/>
    </location>
</feature>
<dbReference type="InterPro" id="IPR001750">
    <property type="entry name" value="ND/Mrp_TM"/>
</dbReference>
<evidence type="ECO:0000256" key="2">
    <source>
        <dbReference type="ARBA" id="ARBA00022475"/>
    </source>
</evidence>
<dbReference type="STRING" id="593117.TGAM_0062"/>
<dbReference type="EMBL" id="CP001398">
    <property type="protein sequence ID" value="ACS32564.1"/>
    <property type="molecule type" value="Genomic_DNA"/>
</dbReference>
<name>C5A2R2_THEGJ</name>
<evidence type="ECO:0000256" key="6">
    <source>
        <dbReference type="ARBA" id="ARBA00023136"/>
    </source>
</evidence>
<dbReference type="AlphaFoldDB" id="C5A2R2"/>